<reference evidence="3 4" key="1">
    <citation type="submission" date="2014-02" db="EMBL/GenBank/DDBJ databases">
        <title>The small core and large imbalanced accessory genome model reveals a collaborative survival strategy of Sorangium cellulosum strains in nature.</title>
        <authorList>
            <person name="Han K."/>
            <person name="Peng R."/>
            <person name="Blom J."/>
            <person name="Li Y.-Z."/>
        </authorList>
    </citation>
    <scope>NUCLEOTIDE SEQUENCE [LARGE SCALE GENOMIC DNA]</scope>
    <source>
        <strain evidence="3 4">So0157-25</strain>
    </source>
</reference>
<gene>
    <name evidence="3" type="ORF">BE08_25420</name>
</gene>
<dbReference type="Proteomes" id="UP000075420">
    <property type="component" value="Unassembled WGS sequence"/>
</dbReference>
<evidence type="ECO:0000259" key="2">
    <source>
        <dbReference type="Pfam" id="PF03061"/>
    </source>
</evidence>
<dbReference type="InterPro" id="IPR006683">
    <property type="entry name" value="Thioestr_dom"/>
</dbReference>
<dbReference type="InterPro" id="IPR029069">
    <property type="entry name" value="HotDog_dom_sf"/>
</dbReference>
<comment type="caution">
    <text evidence="3">The sequence shown here is derived from an EMBL/GenBank/DDBJ whole genome shotgun (WGS) entry which is preliminary data.</text>
</comment>
<dbReference type="PANTHER" id="PTHR43240:SF1">
    <property type="entry name" value="BLR5584 PROTEIN"/>
    <property type="match status" value="1"/>
</dbReference>
<accession>A0A150PPM2</accession>
<evidence type="ECO:0000256" key="1">
    <source>
        <dbReference type="ARBA" id="ARBA00022801"/>
    </source>
</evidence>
<proteinExistence type="predicted"/>
<dbReference type="Gene3D" id="3.10.129.10">
    <property type="entry name" value="Hotdog Thioesterase"/>
    <property type="match status" value="1"/>
</dbReference>
<evidence type="ECO:0000313" key="3">
    <source>
        <dbReference type="EMBL" id="KYF57681.1"/>
    </source>
</evidence>
<dbReference type="SUPFAM" id="SSF54637">
    <property type="entry name" value="Thioesterase/thiol ester dehydrase-isomerase"/>
    <property type="match status" value="1"/>
</dbReference>
<keyword evidence="1" id="KW-0378">Hydrolase</keyword>
<dbReference type="GO" id="GO:0005829">
    <property type="term" value="C:cytosol"/>
    <property type="evidence" value="ECO:0007669"/>
    <property type="project" value="TreeGrafter"/>
</dbReference>
<dbReference type="EMBL" id="JELY01000884">
    <property type="protein sequence ID" value="KYF57681.1"/>
    <property type="molecule type" value="Genomic_DNA"/>
</dbReference>
<dbReference type="PANTHER" id="PTHR43240">
    <property type="entry name" value="1,4-DIHYDROXY-2-NAPHTHOYL-COA THIOESTERASE 1"/>
    <property type="match status" value="1"/>
</dbReference>
<dbReference type="GO" id="GO:0061522">
    <property type="term" value="F:1,4-dihydroxy-2-naphthoyl-CoA thioesterase activity"/>
    <property type="evidence" value="ECO:0007669"/>
    <property type="project" value="TreeGrafter"/>
</dbReference>
<dbReference type="NCBIfam" id="TIGR00369">
    <property type="entry name" value="unchar_dom_1"/>
    <property type="match status" value="1"/>
</dbReference>
<feature type="domain" description="Thioesterase" evidence="2">
    <location>
        <begin position="76"/>
        <end position="152"/>
    </location>
</feature>
<dbReference type="CDD" id="cd03443">
    <property type="entry name" value="PaaI_thioesterase"/>
    <property type="match status" value="1"/>
</dbReference>
<dbReference type="Pfam" id="PF03061">
    <property type="entry name" value="4HBT"/>
    <property type="match status" value="1"/>
</dbReference>
<protein>
    <submittedName>
        <fullName evidence="3">Aromatic compound degradation protein PaaI</fullName>
    </submittedName>
</protein>
<name>A0A150PPM2_SORCE</name>
<dbReference type="AlphaFoldDB" id="A0A150PPM2"/>
<dbReference type="InterPro" id="IPR003736">
    <property type="entry name" value="PAAI_dom"/>
</dbReference>
<sequence>MTMDQERQIVVTWQDPAPAAERVKSMSGLAYLTAMMNGELPVAPIARLLGLRFAAVESGRVVIAGSPGEQHQNPIGTVHGGYLSTMLDSAVGCSVHSALEAGIGYSTVSLQVSFVRAPRAGGPELFAEGRVVHLGKRHATADGTLRDADGALYAHATTTCLILR</sequence>
<evidence type="ECO:0000313" key="4">
    <source>
        <dbReference type="Proteomes" id="UP000075420"/>
    </source>
</evidence>
<organism evidence="3 4">
    <name type="scientific">Sorangium cellulosum</name>
    <name type="common">Polyangium cellulosum</name>
    <dbReference type="NCBI Taxonomy" id="56"/>
    <lineage>
        <taxon>Bacteria</taxon>
        <taxon>Pseudomonadati</taxon>
        <taxon>Myxococcota</taxon>
        <taxon>Polyangia</taxon>
        <taxon>Polyangiales</taxon>
        <taxon>Polyangiaceae</taxon>
        <taxon>Sorangium</taxon>
    </lineage>
</organism>